<dbReference type="InterPro" id="IPR012945">
    <property type="entry name" value="Tubulin-bd_cofactor_C_dom"/>
</dbReference>
<dbReference type="Proteomes" id="UP001189429">
    <property type="component" value="Unassembled WGS sequence"/>
</dbReference>
<evidence type="ECO:0000313" key="6">
    <source>
        <dbReference type="Proteomes" id="UP001189429"/>
    </source>
</evidence>
<reference evidence="5" key="1">
    <citation type="submission" date="2023-10" db="EMBL/GenBank/DDBJ databases">
        <authorList>
            <person name="Chen Y."/>
            <person name="Shah S."/>
            <person name="Dougan E. K."/>
            <person name="Thang M."/>
            <person name="Chan C."/>
        </authorList>
    </citation>
    <scope>NUCLEOTIDE SEQUENCE [LARGE SCALE GENOMIC DNA]</scope>
</reference>
<dbReference type="InterPro" id="IPR006599">
    <property type="entry name" value="CARP_motif"/>
</dbReference>
<name>A0ABN9QRE6_9DINO</name>
<comment type="similarity">
    <text evidence="1">Belongs to the TBCC family.</text>
</comment>
<keyword evidence="2" id="KW-0547">Nucleotide-binding</keyword>
<evidence type="ECO:0000259" key="4">
    <source>
        <dbReference type="PROSITE" id="PS51329"/>
    </source>
</evidence>
<evidence type="ECO:0000256" key="1">
    <source>
        <dbReference type="ARBA" id="ARBA00008848"/>
    </source>
</evidence>
<dbReference type="EMBL" id="CAUYUJ010003990">
    <property type="protein sequence ID" value="CAK0807699.1"/>
    <property type="molecule type" value="Genomic_DNA"/>
</dbReference>
<dbReference type="InterPro" id="IPR017901">
    <property type="entry name" value="C-CAP_CF_C-like"/>
</dbReference>
<evidence type="ECO:0000256" key="3">
    <source>
        <dbReference type="SAM" id="MobiDB-lite"/>
    </source>
</evidence>
<dbReference type="PROSITE" id="PS51329">
    <property type="entry name" value="C_CAP_COFACTOR_C"/>
    <property type="match status" value="1"/>
</dbReference>
<feature type="compositionally biased region" description="Pro residues" evidence="3">
    <location>
        <begin position="199"/>
        <end position="209"/>
    </location>
</feature>
<dbReference type="Gene3D" id="2.160.20.70">
    <property type="match status" value="1"/>
</dbReference>
<dbReference type="SMART" id="SM00673">
    <property type="entry name" value="CARP"/>
    <property type="match status" value="2"/>
</dbReference>
<evidence type="ECO:0000256" key="2">
    <source>
        <dbReference type="ARBA" id="ARBA00022741"/>
    </source>
</evidence>
<dbReference type="PANTHER" id="PTHR15440">
    <property type="entry name" value="XRP2 PROTEIN"/>
    <property type="match status" value="1"/>
</dbReference>
<evidence type="ECO:0000313" key="5">
    <source>
        <dbReference type="EMBL" id="CAK0807699.1"/>
    </source>
</evidence>
<sequence length="242" mass="26789">LPQVVIRKPGSLAEQQVSLDTLEDCEVYVCDPTGQVFADFCKRCLIVLGPCQTSVFARDCEDCVFWIACGQLRTNNCLRCTFHLYSRTAPVIETSEDLLFAPWAARYPKCADHFARFSFDPARNLWNGIFDFTGSAERSNWRILPLAEVVELSIELDESPEALATLENPCPPVTHEALCAEPLDSGDCGQGVANIPQTRPEPPPPPPASARPLAWTVDDRRCGGRPVGLRHLEEGLRRHKGG</sequence>
<dbReference type="PANTHER" id="PTHR15440:SF0">
    <property type="entry name" value="PROTEIN XRP2"/>
    <property type="match status" value="1"/>
</dbReference>
<dbReference type="Pfam" id="PF07986">
    <property type="entry name" value="TBCC"/>
    <property type="match status" value="1"/>
</dbReference>
<dbReference type="InterPro" id="IPR016098">
    <property type="entry name" value="CAP/MinC_C"/>
</dbReference>
<comment type="caution">
    <text evidence="5">The sequence shown here is derived from an EMBL/GenBank/DDBJ whole genome shotgun (WGS) entry which is preliminary data.</text>
</comment>
<gene>
    <name evidence="5" type="ORF">PCOR1329_LOCUS13492</name>
</gene>
<organism evidence="5 6">
    <name type="scientific">Prorocentrum cordatum</name>
    <dbReference type="NCBI Taxonomy" id="2364126"/>
    <lineage>
        <taxon>Eukaryota</taxon>
        <taxon>Sar</taxon>
        <taxon>Alveolata</taxon>
        <taxon>Dinophyceae</taxon>
        <taxon>Prorocentrales</taxon>
        <taxon>Prorocentraceae</taxon>
        <taxon>Prorocentrum</taxon>
    </lineage>
</organism>
<feature type="region of interest" description="Disordered" evidence="3">
    <location>
        <begin position="189"/>
        <end position="218"/>
    </location>
</feature>
<proteinExistence type="inferred from homology"/>
<keyword evidence="6" id="KW-1185">Reference proteome</keyword>
<protein>
    <recommendedName>
        <fullName evidence="4">C-CAP/cofactor C-like domain-containing protein</fullName>
    </recommendedName>
</protein>
<feature type="non-terminal residue" evidence="5">
    <location>
        <position position="1"/>
    </location>
</feature>
<accession>A0ABN9QRE6</accession>
<dbReference type="InterPro" id="IPR039093">
    <property type="entry name" value="XRP2"/>
</dbReference>
<feature type="domain" description="C-CAP/cofactor C-like" evidence="4">
    <location>
        <begin position="1"/>
        <end position="121"/>
    </location>
</feature>